<dbReference type="EMBL" id="BOOW01000036">
    <property type="protein sequence ID" value="GII95487.1"/>
    <property type="molecule type" value="Genomic_DNA"/>
</dbReference>
<dbReference type="SUPFAM" id="SSF53335">
    <property type="entry name" value="S-adenosyl-L-methionine-dependent methyltransferases"/>
    <property type="match status" value="1"/>
</dbReference>
<evidence type="ECO:0000256" key="6">
    <source>
        <dbReference type="SAM" id="MobiDB-lite"/>
    </source>
</evidence>
<keyword evidence="3 5" id="KW-0949">S-adenosyl-L-methionine</keyword>
<evidence type="ECO:0000256" key="4">
    <source>
        <dbReference type="ARBA" id="ARBA00022884"/>
    </source>
</evidence>
<dbReference type="PROSITE" id="PS51689">
    <property type="entry name" value="SAM_RNA_A_N6_MT"/>
    <property type="match status" value="1"/>
</dbReference>
<dbReference type="PANTHER" id="PTHR11727:SF7">
    <property type="entry name" value="DIMETHYLADENOSINE TRANSFERASE-RELATED"/>
    <property type="match status" value="1"/>
</dbReference>
<dbReference type="PANTHER" id="PTHR11727">
    <property type="entry name" value="DIMETHYLADENOSINE TRANSFERASE"/>
    <property type="match status" value="1"/>
</dbReference>
<dbReference type="Proteomes" id="UP000606172">
    <property type="component" value="Unassembled WGS sequence"/>
</dbReference>
<keyword evidence="1 5" id="KW-0489">Methyltransferase</keyword>
<protein>
    <submittedName>
        <fullName evidence="8">23S rRNA (Adenine(2058)-N(6))-methyltransferase Erm(O)</fullName>
    </submittedName>
</protein>
<evidence type="ECO:0000313" key="8">
    <source>
        <dbReference type="EMBL" id="GII95487.1"/>
    </source>
</evidence>
<dbReference type="SMART" id="SM00650">
    <property type="entry name" value="rADc"/>
    <property type="match status" value="1"/>
</dbReference>
<dbReference type="AlphaFoldDB" id="A0A919RLP0"/>
<dbReference type="GO" id="GO:0003723">
    <property type="term" value="F:RNA binding"/>
    <property type="evidence" value="ECO:0007669"/>
    <property type="project" value="UniProtKB-UniRule"/>
</dbReference>
<dbReference type="Pfam" id="PF00398">
    <property type="entry name" value="RrnaAD"/>
    <property type="match status" value="1"/>
</dbReference>
<dbReference type="NCBIfam" id="NF000337">
    <property type="entry name" value="erm_SHROVE"/>
    <property type="match status" value="1"/>
</dbReference>
<evidence type="ECO:0000256" key="5">
    <source>
        <dbReference type="PROSITE-ProRule" id="PRU01026"/>
    </source>
</evidence>
<feature type="binding site" evidence="5">
    <location>
        <position position="82"/>
    </location>
    <ligand>
        <name>S-adenosyl-L-methionine</name>
        <dbReference type="ChEBI" id="CHEBI:59789"/>
    </ligand>
</feature>
<organism evidence="8 9">
    <name type="scientific">Sinosporangium siamense</name>
    <dbReference type="NCBI Taxonomy" id="1367973"/>
    <lineage>
        <taxon>Bacteria</taxon>
        <taxon>Bacillati</taxon>
        <taxon>Actinomycetota</taxon>
        <taxon>Actinomycetes</taxon>
        <taxon>Streptosporangiales</taxon>
        <taxon>Streptosporangiaceae</taxon>
        <taxon>Sinosporangium</taxon>
    </lineage>
</organism>
<keyword evidence="2 5" id="KW-0808">Transferase</keyword>
<comment type="caution">
    <text evidence="8">The sequence shown here is derived from an EMBL/GenBank/DDBJ whole genome shotgun (WGS) entry which is preliminary data.</text>
</comment>
<reference evidence="8" key="1">
    <citation type="submission" date="2021-01" db="EMBL/GenBank/DDBJ databases">
        <title>Whole genome shotgun sequence of Sinosporangium siamense NBRC 109515.</title>
        <authorList>
            <person name="Komaki H."/>
            <person name="Tamura T."/>
        </authorList>
    </citation>
    <scope>NUCLEOTIDE SEQUENCE</scope>
    <source>
        <strain evidence="8">NBRC 109515</strain>
    </source>
</reference>
<dbReference type="InterPro" id="IPR020598">
    <property type="entry name" value="rRNA_Ade_methylase_Trfase_N"/>
</dbReference>
<evidence type="ECO:0000259" key="7">
    <source>
        <dbReference type="SMART" id="SM00650"/>
    </source>
</evidence>
<feature type="binding site" evidence="5">
    <location>
        <position position="36"/>
    </location>
    <ligand>
        <name>S-adenosyl-L-methionine</name>
        <dbReference type="ChEBI" id="CHEBI:59789"/>
    </ligand>
</feature>
<feature type="binding site" evidence="5">
    <location>
        <position position="61"/>
    </location>
    <ligand>
        <name>S-adenosyl-L-methionine</name>
        <dbReference type="ChEBI" id="CHEBI:59789"/>
    </ligand>
</feature>
<dbReference type="CDD" id="cd02440">
    <property type="entry name" value="AdoMet_MTases"/>
    <property type="match status" value="1"/>
</dbReference>
<feature type="domain" description="Ribosomal RNA adenine methylase transferase N-terminal" evidence="7">
    <location>
        <begin position="39"/>
        <end position="205"/>
    </location>
</feature>
<accession>A0A919RLP0</accession>
<sequence>MAKSFAHGNYSHTQKKVKQSGGRTQRDLDRRRLSQNFLVDRHAVRLVAEASGTHELVLEPGAGEGALTHALADRSDKVVAYEIDPLLAAKLGARSRDHDRIEVVKGDFLAARVPREPFGVAGNIPYSITSKIVDWCLSAPTLTSATLLTQREYARKRTGDYGRWSMLTVLSWPSHSWRLLDTVGRDSFRPVPAVDSAIVRIDHRPGYLLPPDARDAWHDFVEHGFTGLGGSLHATLTTRYPARRVDAAFDTAGVEPGAVVAFVHPDEWLVLFEELV</sequence>
<feature type="region of interest" description="Disordered" evidence="6">
    <location>
        <begin position="1"/>
        <end position="29"/>
    </location>
</feature>
<evidence type="ECO:0000256" key="2">
    <source>
        <dbReference type="ARBA" id="ARBA00022679"/>
    </source>
</evidence>
<gene>
    <name evidence="8" type="ORF">Ssi02_57180</name>
</gene>
<dbReference type="InterPro" id="IPR023165">
    <property type="entry name" value="rRNA_Ade_diMease-like_C"/>
</dbReference>
<name>A0A919RLP0_9ACTN</name>
<dbReference type="Gene3D" id="1.10.8.100">
    <property type="entry name" value="Ribosomal RNA adenine dimethylase-like, domain 2"/>
    <property type="match status" value="1"/>
</dbReference>
<dbReference type="GO" id="GO:0000179">
    <property type="term" value="F:rRNA (adenine-N6,N6-)-dimethyltransferase activity"/>
    <property type="evidence" value="ECO:0007669"/>
    <property type="project" value="UniProtKB-UniRule"/>
</dbReference>
<dbReference type="Gene3D" id="3.40.50.150">
    <property type="entry name" value="Vaccinia Virus protein VP39"/>
    <property type="match status" value="1"/>
</dbReference>
<dbReference type="InterPro" id="IPR029063">
    <property type="entry name" value="SAM-dependent_MTases_sf"/>
</dbReference>
<proteinExistence type="inferred from homology"/>
<feature type="binding site" evidence="5">
    <location>
        <position position="123"/>
    </location>
    <ligand>
        <name>S-adenosyl-L-methionine</name>
        <dbReference type="ChEBI" id="CHEBI:59789"/>
    </ligand>
</feature>
<dbReference type="PROSITE" id="PS01131">
    <property type="entry name" value="RRNA_A_DIMETH"/>
    <property type="match status" value="1"/>
</dbReference>
<comment type="similarity">
    <text evidence="5">Belongs to the class I-like SAM-binding methyltransferase superfamily. rRNA adenine N(6)-methyltransferase family.</text>
</comment>
<evidence type="ECO:0000313" key="9">
    <source>
        <dbReference type="Proteomes" id="UP000606172"/>
    </source>
</evidence>
<evidence type="ECO:0000256" key="1">
    <source>
        <dbReference type="ARBA" id="ARBA00022603"/>
    </source>
</evidence>
<keyword evidence="4 5" id="KW-0694">RNA-binding</keyword>
<dbReference type="GO" id="GO:0005829">
    <property type="term" value="C:cytosol"/>
    <property type="evidence" value="ECO:0007669"/>
    <property type="project" value="TreeGrafter"/>
</dbReference>
<feature type="binding site" evidence="5">
    <location>
        <position position="38"/>
    </location>
    <ligand>
        <name>S-adenosyl-L-methionine</name>
        <dbReference type="ChEBI" id="CHEBI:59789"/>
    </ligand>
</feature>
<dbReference type="NCBIfam" id="NF000499">
    <property type="entry name" value="Erm23S_rRNA_broad"/>
    <property type="match status" value="1"/>
</dbReference>
<dbReference type="InterPro" id="IPR001737">
    <property type="entry name" value="KsgA/Erm"/>
</dbReference>
<evidence type="ECO:0000256" key="3">
    <source>
        <dbReference type="ARBA" id="ARBA00022691"/>
    </source>
</evidence>
<keyword evidence="9" id="KW-1185">Reference proteome</keyword>
<dbReference type="InterPro" id="IPR020596">
    <property type="entry name" value="rRNA_Ade_Mease_Trfase_CS"/>
</dbReference>
<feature type="binding site" evidence="5">
    <location>
        <position position="107"/>
    </location>
    <ligand>
        <name>S-adenosyl-L-methionine</name>
        <dbReference type="ChEBI" id="CHEBI:59789"/>
    </ligand>
</feature>